<sequence>MKPWWETKIITLLVKKRNKARHQILKMKSPESKVLYYHYQESFKKNVWELKAFHWGSFLAEKGHDHAYQAYRFTKEQSTNKISALRDPEGHLITEVAEKETILFSSMSLITTDSDLDDIPTSFPTSNSLNFPPIMEYEICSIISKLPDKKSSGMDKTANELLKIAKDTIAPYLSTIFNTCLKINYFPPNGN</sequence>
<dbReference type="AlphaFoldDB" id="A0A9Q3BZR6"/>
<keyword evidence="2" id="KW-1185">Reference proteome</keyword>
<accession>A0A9Q3BZR6</accession>
<evidence type="ECO:0000313" key="1">
    <source>
        <dbReference type="EMBL" id="MBW0474080.1"/>
    </source>
</evidence>
<gene>
    <name evidence="1" type="ORF">O181_013795</name>
</gene>
<proteinExistence type="predicted"/>
<protein>
    <submittedName>
        <fullName evidence="1">Uncharacterized protein</fullName>
    </submittedName>
</protein>
<dbReference type="OrthoDB" id="2717295at2759"/>
<reference evidence="1" key="1">
    <citation type="submission" date="2021-03" db="EMBL/GenBank/DDBJ databases">
        <title>Draft genome sequence of rust myrtle Austropuccinia psidii MF-1, a brazilian biotype.</title>
        <authorList>
            <person name="Quecine M.C."/>
            <person name="Pachon D.M.R."/>
            <person name="Bonatelli M.L."/>
            <person name="Correr F.H."/>
            <person name="Franceschini L.M."/>
            <person name="Leite T.F."/>
            <person name="Margarido G.R.A."/>
            <person name="Almeida C.A."/>
            <person name="Ferrarezi J.A."/>
            <person name="Labate C.A."/>
        </authorList>
    </citation>
    <scope>NUCLEOTIDE SEQUENCE</scope>
    <source>
        <strain evidence="1">MF-1</strain>
    </source>
</reference>
<evidence type="ECO:0000313" key="2">
    <source>
        <dbReference type="Proteomes" id="UP000765509"/>
    </source>
</evidence>
<name>A0A9Q3BZR6_9BASI</name>
<comment type="caution">
    <text evidence="1">The sequence shown here is derived from an EMBL/GenBank/DDBJ whole genome shotgun (WGS) entry which is preliminary data.</text>
</comment>
<dbReference type="EMBL" id="AVOT02003628">
    <property type="protein sequence ID" value="MBW0474080.1"/>
    <property type="molecule type" value="Genomic_DNA"/>
</dbReference>
<organism evidence="1 2">
    <name type="scientific">Austropuccinia psidii MF-1</name>
    <dbReference type="NCBI Taxonomy" id="1389203"/>
    <lineage>
        <taxon>Eukaryota</taxon>
        <taxon>Fungi</taxon>
        <taxon>Dikarya</taxon>
        <taxon>Basidiomycota</taxon>
        <taxon>Pucciniomycotina</taxon>
        <taxon>Pucciniomycetes</taxon>
        <taxon>Pucciniales</taxon>
        <taxon>Sphaerophragmiaceae</taxon>
        <taxon>Austropuccinia</taxon>
    </lineage>
</organism>
<dbReference type="Proteomes" id="UP000765509">
    <property type="component" value="Unassembled WGS sequence"/>
</dbReference>